<reference evidence="8" key="1">
    <citation type="submission" date="2016-10" db="EMBL/GenBank/DDBJ databases">
        <title>Frankia sp. NRRL B-16386 Genome sequencing.</title>
        <authorList>
            <person name="Ghodhbane-Gtari F."/>
            <person name="Swanson E."/>
            <person name="Gueddou A."/>
            <person name="Hezbri K."/>
            <person name="Ktari K."/>
            <person name="Nouioui I."/>
            <person name="Morris K."/>
            <person name="Simpson S."/>
            <person name="Abebe-Akele F."/>
            <person name="Thomas K."/>
            <person name="Gtari M."/>
            <person name="Tisa L.S."/>
        </authorList>
    </citation>
    <scope>NUCLEOTIDE SEQUENCE [LARGE SCALE GENOMIC DNA]</scope>
    <source>
        <strain evidence="8">NRRL B-16386</strain>
    </source>
</reference>
<dbReference type="InterPro" id="IPR003807">
    <property type="entry name" value="DUF202"/>
</dbReference>
<dbReference type="EMBL" id="MOMC01000034">
    <property type="protein sequence ID" value="ONH29224.1"/>
    <property type="molecule type" value="Genomic_DNA"/>
</dbReference>
<evidence type="ECO:0000256" key="5">
    <source>
        <dbReference type="SAM" id="Phobius"/>
    </source>
</evidence>
<keyword evidence="2 5" id="KW-0812">Transmembrane</keyword>
<protein>
    <recommendedName>
        <fullName evidence="6">DUF202 domain-containing protein</fullName>
    </recommendedName>
</protein>
<feature type="transmembrane region" description="Helical" evidence="5">
    <location>
        <begin position="35"/>
        <end position="55"/>
    </location>
</feature>
<feature type="transmembrane region" description="Helical" evidence="5">
    <location>
        <begin position="75"/>
        <end position="96"/>
    </location>
</feature>
<evidence type="ECO:0000313" key="7">
    <source>
        <dbReference type="EMBL" id="ONH29224.1"/>
    </source>
</evidence>
<dbReference type="Pfam" id="PF02656">
    <property type="entry name" value="DUF202"/>
    <property type="match status" value="1"/>
</dbReference>
<evidence type="ECO:0000259" key="6">
    <source>
        <dbReference type="Pfam" id="PF02656"/>
    </source>
</evidence>
<feature type="transmembrane region" description="Helical" evidence="5">
    <location>
        <begin position="12"/>
        <end position="29"/>
    </location>
</feature>
<comment type="caution">
    <text evidence="7">The sequence shown here is derived from an EMBL/GenBank/DDBJ whole genome shotgun (WGS) entry which is preliminary data.</text>
</comment>
<accession>A0A1V2I9J7</accession>
<keyword evidence="8" id="KW-1185">Reference proteome</keyword>
<evidence type="ECO:0000256" key="1">
    <source>
        <dbReference type="ARBA" id="ARBA00004127"/>
    </source>
</evidence>
<evidence type="ECO:0000256" key="2">
    <source>
        <dbReference type="ARBA" id="ARBA00022692"/>
    </source>
</evidence>
<evidence type="ECO:0000256" key="4">
    <source>
        <dbReference type="ARBA" id="ARBA00023136"/>
    </source>
</evidence>
<gene>
    <name evidence="7" type="ORF">BL253_17285</name>
</gene>
<evidence type="ECO:0000256" key="3">
    <source>
        <dbReference type="ARBA" id="ARBA00022989"/>
    </source>
</evidence>
<proteinExistence type="predicted"/>
<keyword evidence="4 5" id="KW-0472">Membrane</keyword>
<keyword evidence="3 5" id="KW-1133">Transmembrane helix</keyword>
<organism evidence="7 8">
    <name type="scientific">Pseudofrankia asymbiotica</name>
    <dbReference type="NCBI Taxonomy" id="1834516"/>
    <lineage>
        <taxon>Bacteria</taxon>
        <taxon>Bacillati</taxon>
        <taxon>Actinomycetota</taxon>
        <taxon>Actinomycetes</taxon>
        <taxon>Frankiales</taxon>
        <taxon>Frankiaceae</taxon>
        <taxon>Pseudofrankia</taxon>
    </lineage>
</organism>
<dbReference type="Proteomes" id="UP000188929">
    <property type="component" value="Unassembled WGS sequence"/>
</dbReference>
<evidence type="ECO:0000313" key="8">
    <source>
        <dbReference type="Proteomes" id="UP000188929"/>
    </source>
</evidence>
<comment type="subcellular location">
    <subcellularLocation>
        <location evidence="1">Endomembrane system</location>
        <topology evidence="1">Multi-pass membrane protein</topology>
    </subcellularLocation>
</comment>
<name>A0A1V2I9J7_9ACTN</name>
<dbReference type="AlphaFoldDB" id="A0A1V2I9J7"/>
<dbReference type="GO" id="GO:0012505">
    <property type="term" value="C:endomembrane system"/>
    <property type="evidence" value="ECO:0007669"/>
    <property type="project" value="UniProtKB-SubCell"/>
</dbReference>
<feature type="domain" description="DUF202" evidence="6">
    <location>
        <begin position="1"/>
        <end position="61"/>
    </location>
</feature>
<sequence>MQSERTYLSWQRTGLGFAAIGALLLRRAFDGHLVLAAPGLLTLLAAALLTARAQLRYRTMVAAIRLNRSPADRRAVTATAALATALCLTGLAVILLL</sequence>